<evidence type="ECO:0000313" key="2">
    <source>
        <dbReference type="EMBL" id="NDY93177.1"/>
    </source>
</evidence>
<dbReference type="PANTHER" id="PTHR33361">
    <property type="entry name" value="GLR0591 PROTEIN"/>
    <property type="match status" value="1"/>
</dbReference>
<gene>
    <name evidence="2" type="ORF">G3A44_18445</name>
</gene>
<dbReference type="InterPro" id="IPR010281">
    <property type="entry name" value="DUF885"/>
</dbReference>
<dbReference type="EMBL" id="JAAGOH010000029">
    <property type="protein sequence ID" value="NDY93177.1"/>
    <property type="molecule type" value="Genomic_DNA"/>
</dbReference>
<accession>A0A7C9PIX9</accession>
<organism evidence="2 3">
    <name type="scientific">Ideonella livida</name>
    <dbReference type="NCBI Taxonomy" id="2707176"/>
    <lineage>
        <taxon>Bacteria</taxon>
        <taxon>Pseudomonadati</taxon>
        <taxon>Pseudomonadota</taxon>
        <taxon>Betaproteobacteria</taxon>
        <taxon>Burkholderiales</taxon>
        <taxon>Sphaerotilaceae</taxon>
        <taxon>Ideonella</taxon>
    </lineage>
</organism>
<name>A0A7C9PIX9_9BURK</name>
<feature type="chain" id="PRO_5028864844" evidence="1">
    <location>
        <begin position="41"/>
        <end position="613"/>
    </location>
</feature>
<dbReference type="PANTHER" id="PTHR33361:SF2">
    <property type="entry name" value="DUF885 DOMAIN-CONTAINING PROTEIN"/>
    <property type="match status" value="1"/>
</dbReference>
<dbReference type="PROSITE" id="PS51318">
    <property type="entry name" value="TAT"/>
    <property type="match status" value="1"/>
</dbReference>
<sequence length="613" mass="66749">MSMRLQPPPSPARRRLLRAGLAWPAALGVSRAASLSPALAAPSAPPGPVHRLADSLLEGLLSHDPFWASQLGLATPEQAASLPRHLFPDGQAAWRDWVRRSRQALQPWAQAQPDDPAERCLLAVLRHDLDDFEAGLDFPDELLPLHHLGDDPLTQLAQVPGNGLSALDSVAAHQAHLQRLAALPAWCAQARHQLRQGMVQGVVLPRPVVARLAPQLATLGRTDPRHNPFYEAPRRLAELRLSGADRQRLQARYRTVLEREVLPAVRDLAAFLARDYRPRDSAGWGGLSGGAAWYAHAVRSATTRDLSPQAVHELGRQEVARLQAALRALADRWGGWPAGQPLGRFLATYGARPAVRPFRTGQEVVAAYERLDARLQDRLPALFGRRPRAPLAIRLEPALTRDTASDHYSPPAADGSRPGVFFAVVTDPRQYATTGMASLLLHEGSPGHHFQIALAQELPLSRWQRFVGHDAYAEGWAHYAETLGGPLGLYEDPDALLGHLGDALLRAARLVVDTGLHDQGWSHAQACQTLEALAGLSPREARVEVERYMVWPGQALAYATGRRGIEALRERCRERQGAGFSLAAFHDLVLSAGSLPMAVLEQQVLEGAGTAPA</sequence>
<dbReference type="Proteomes" id="UP000484255">
    <property type="component" value="Unassembled WGS sequence"/>
</dbReference>
<keyword evidence="3" id="KW-1185">Reference proteome</keyword>
<proteinExistence type="predicted"/>
<dbReference type="Pfam" id="PF05960">
    <property type="entry name" value="DUF885"/>
    <property type="match status" value="1"/>
</dbReference>
<feature type="signal peptide" evidence="1">
    <location>
        <begin position="1"/>
        <end position="40"/>
    </location>
</feature>
<protein>
    <submittedName>
        <fullName evidence="2">DUF885 domain-containing protein</fullName>
    </submittedName>
</protein>
<dbReference type="RefSeq" id="WP_163459227.1">
    <property type="nucleotide sequence ID" value="NZ_JAAGOH010000029.1"/>
</dbReference>
<dbReference type="AlphaFoldDB" id="A0A7C9PIX9"/>
<reference evidence="2 3" key="1">
    <citation type="submission" date="2020-02" db="EMBL/GenBank/DDBJ databases">
        <title>Ideonella bacterium strain TBM-1.</title>
        <authorList>
            <person name="Chen W.-M."/>
        </authorList>
    </citation>
    <scope>NUCLEOTIDE SEQUENCE [LARGE SCALE GENOMIC DNA]</scope>
    <source>
        <strain evidence="2 3">TBM-1</strain>
    </source>
</reference>
<keyword evidence="1" id="KW-0732">Signal</keyword>
<evidence type="ECO:0000313" key="3">
    <source>
        <dbReference type="Proteomes" id="UP000484255"/>
    </source>
</evidence>
<dbReference type="InterPro" id="IPR006311">
    <property type="entry name" value="TAT_signal"/>
</dbReference>
<evidence type="ECO:0000256" key="1">
    <source>
        <dbReference type="SAM" id="SignalP"/>
    </source>
</evidence>
<comment type="caution">
    <text evidence="2">The sequence shown here is derived from an EMBL/GenBank/DDBJ whole genome shotgun (WGS) entry which is preliminary data.</text>
</comment>